<dbReference type="STRING" id="123822.B0188_09695"/>
<dbReference type="SUPFAM" id="SSF54909">
    <property type="entry name" value="Dimeric alpha+beta barrel"/>
    <property type="match status" value="1"/>
</dbReference>
<dbReference type="AlphaFoldDB" id="A0A1T0AW24"/>
<dbReference type="Proteomes" id="UP000190023">
    <property type="component" value="Unassembled WGS sequence"/>
</dbReference>
<evidence type="ECO:0000313" key="3">
    <source>
        <dbReference type="Proteomes" id="UP000190023"/>
    </source>
</evidence>
<name>A0A1T0AW24_9PAST</name>
<proteinExistence type="predicted"/>
<feature type="domain" description="Transcription regulator AsnC/Lrp ligand binding" evidence="1">
    <location>
        <begin position="2"/>
        <end position="56"/>
    </location>
</feature>
<dbReference type="OrthoDB" id="166264at2"/>
<keyword evidence="3" id="KW-1185">Reference proteome</keyword>
<dbReference type="InterPro" id="IPR011008">
    <property type="entry name" value="Dimeric_a/b-barrel"/>
</dbReference>
<dbReference type="Gene3D" id="3.30.70.920">
    <property type="match status" value="1"/>
</dbReference>
<gene>
    <name evidence="2" type="ORF">B0188_09695</name>
</gene>
<protein>
    <submittedName>
        <fullName evidence="2">Transcriptional regulator</fullName>
    </submittedName>
</protein>
<dbReference type="InterPro" id="IPR019887">
    <property type="entry name" value="Tscrpt_reg_AsnC/Lrp_C"/>
</dbReference>
<organism evidence="2 3">
    <name type="scientific">[Haemophilus] felis</name>
    <dbReference type="NCBI Taxonomy" id="123822"/>
    <lineage>
        <taxon>Bacteria</taxon>
        <taxon>Pseudomonadati</taxon>
        <taxon>Pseudomonadota</taxon>
        <taxon>Gammaproteobacteria</taxon>
        <taxon>Pasteurellales</taxon>
        <taxon>Pasteurellaceae</taxon>
    </lineage>
</organism>
<accession>A0A1T0AW24</accession>
<dbReference type="Pfam" id="PF01037">
    <property type="entry name" value="AsnC_trans_reg"/>
    <property type="match status" value="1"/>
</dbReference>
<evidence type="ECO:0000259" key="1">
    <source>
        <dbReference type="Pfam" id="PF01037"/>
    </source>
</evidence>
<reference evidence="2 3" key="1">
    <citation type="submission" date="2017-02" db="EMBL/GenBank/DDBJ databases">
        <title>Draft genome sequence of Haemophilus felis CCUG 31170 type strain.</title>
        <authorList>
            <person name="Engstrom-Jakobsson H."/>
            <person name="Salva-Serra F."/>
            <person name="Thorell K."/>
            <person name="Gonzales-Siles L."/>
            <person name="Karlsson R."/>
            <person name="Boulund F."/>
            <person name="Engstrand L."/>
            <person name="Kristiansson E."/>
            <person name="Moore E."/>
        </authorList>
    </citation>
    <scope>NUCLEOTIDE SEQUENCE [LARGE SCALE GENOMIC DNA]</scope>
    <source>
        <strain evidence="2 3">CCUG 31170</strain>
    </source>
</reference>
<sequence>MKSLPQIAECHLMAGNYDFILKLFVANLEEFHEIKVRYLTKEIGIKNIKSEIALKTVKNTTELPL</sequence>
<dbReference type="EMBL" id="MUYB01000046">
    <property type="protein sequence ID" value="OOS01338.1"/>
    <property type="molecule type" value="Genomic_DNA"/>
</dbReference>
<evidence type="ECO:0000313" key="2">
    <source>
        <dbReference type="EMBL" id="OOS01338.1"/>
    </source>
</evidence>
<comment type="caution">
    <text evidence="2">The sequence shown here is derived from an EMBL/GenBank/DDBJ whole genome shotgun (WGS) entry which is preliminary data.</text>
</comment>